<accession>A0ABD0KXR3</accession>
<evidence type="ECO:0000313" key="2">
    <source>
        <dbReference type="Proteomes" id="UP001519460"/>
    </source>
</evidence>
<dbReference type="AlphaFoldDB" id="A0ABD0KXR3"/>
<comment type="caution">
    <text evidence="1">The sequence shown here is derived from an EMBL/GenBank/DDBJ whole genome shotgun (WGS) entry which is preliminary data.</text>
</comment>
<name>A0ABD0KXR3_9CAEN</name>
<organism evidence="1 2">
    <name type="scientific">Batillaria attramentaria</name>
    <dbReference type="NCBI Taxonomy" id="370345"/>
    <lineage>
        <taxon>Eukaryota</taxon>
        <taxon>Metazoa</taxon>
        <taxon>Spiralia</taxon>
        <taxon>Lophotrochozoa</taxon>
        <taxon>Mollusca</taxon>
        <taxon>Gastropoda</taxon>
        <taxon>Caenogastropoda</taxon>
        <taxon>Sorbeoconcha</taxon>
        <taxon>Cerithioidea</taxon>
        <taxon>Batillariidae</taxon>
        <taxon>Batillaria</taxon>
    </lineage>
</organism>
<evidence type="ECO:0000313" key="1">
    <source>
        <dbReference type="EMBL" id="KAK7492014.1"/>
    </source>
</evidence>
<sequence>MAAILHRHGVGHEDLDWARDTYQDLLADYRCRDKDVHSLSLDCLVNNVSREKLDHPDQIGMKMGSVSRNIFLVVLTYVSCLVHQAAADGSDVNHVPDFDNSLQDFEFVYHDAHNLLLTVYGDTCYLTQLTAGDVAGSARQTTENAVIQAIQSGKQNILHQLTLDQMRYTYQDRLADFHCLEKTIWRLSVSLGDGDD</sequence>
<keyword evidence="2" id="KW-1185">Reference proteome</keyword>
<proteinExistence type="predicted"/>
<reference evidence="1 2" key="1">
    <citation type="journal article" date="2023" name="Sci. Data">
        <title>Genome assembly of the Korean intertidal mud-creeper Batillaria attramentaria.</title>
        <authorList>
            <person name="Patra A.K."/>
            <person name="Ho P.T."/>
            <person name="Jun S."/>
            <person name="Lee S.J."/>
            <person name="Kim Y."/>
            <person name="Won Y.J."/>
        </authorList>
    </citation>
    <scope>NUCLEOTIDE SEQUENCE [LARGE SCALE GENOMIC DNA]</scope>
    <source>
        <strain evidence="1">Wonlab-2016</strain>
    </source>
</reference>
<gene>
    <name evidence="1" type="ORF">BaRGS_00016678</name>
</gene>
<protein>
    <submittedName>
        <fullName evidence="1">Uncharacterized protein</fullName>
    </submittedName>
</protein>
<dbReference type="EMBL" id="JACVVK020000107">
    <property type="protein sequence ID" value="KAK7492014.1"/>
    <property type="molecule type" value="Genomic_DNA"/>
</dbReference>
<dbReference type="Proteomes" id="UP001519460">
    <property type="component" value="Unassembled WGS sequence"/>
</dbReference>